<keyword evidence="5" id="KW-1185">Reference proteome</keyword>
<dbReference type="Gene3D" id="3.40.710.10">
    <property type="entry name" value="DD-peptidase/beta-lactamase superfamily"/>
    <property type="match status" value="1"/>
</dbReference>
<dbReference type="InterPro" id="IPR050491">
    <property type="entry name" value="AmpC-like"/>
</dbReference>
<protein>
    <submittedName>
        <fullName evidence="4">D-aminopeptidase</fullName>
        <ecNumber evidence="4">3.4.11.19</ecNumber>
    </submittedName>
</protein>
<dbReference type="AlphaFoldDB" id="A0A6J4GQ47"/>
<dbReference type="Pfam" id="PF11954">
    <property type="entry name" value="DUF3471"/>
    <property type="match status" value="1"/>
</dbReference>
<evidence type="ECO:0000313" key="4">
    <source>
        <dbReference type="EMBL" id="CAA9200941.1"/>
    </source>
</evidence>
<dbReference type="InterPro" id="IPR012338">
    <property type="entry name" value="Beta-lactam/transpept-like"/>
</dbReference>
<organism evidence="4 5">
    <name type="scientific">Flavobacterium bizetiae</name>
    <dbReference type="NCBI Taxonomy" id="2704140"/>
    <lineage>
        <taxon>Bacteria</taxon>
        <taxon>Pseudomonadati</taxon>
        <taxon>Bacteroidota</taxon>
        <taxon>Flavobacteriia</taxon>
        <taxon>Flavobacteriales</taxon>
        <taxon>Flavobacteriaceae</taxon>
        <taxon>Flavobacterium</taxon>
    </lineage>
</organism>
<dbReference type="Gene3D" id="2.40.128.600">
    <property type="match status" value="1"/>
</dbReference>
<evidence type="ECO:0000259" key="3">
    <source>
        <dbReference type="Pfam" id="PF11954"/>
    </source>
</evidence>
<dbReference type="PANTHER" id="PTHR46825:SF15">
    <property type="entry name" value="BETA-LACTAMASE-RELATED DOMAIN-CONTAINING PROTEIN"/>
    <property type="match status" value="1"/>
</dbReference>
<dbReference type="InterPro" id="IPR001466">
    <property type="entry name" value="Beta-lactam-related"/>
</dbReference>
<keyword evidence="4" id="KW-0031">Aminopeptidase</keyword>
<dbReference type="SUPFAM" id="SSF56601">
    <property type="entry name" value="beta-lactamase/transpeptidase-like"/>
    <property type="match status" value="1"/>
</dbReference>
<dbReference type="PANTHER" id="PTHR46825">
    <property type="entry name" value="D-ALANYL-D-ALANINE-CARBOXYPEPTIDASE/ENDOPEPTIDASE AMPH"/>
    <property type="match status" value="1"/>
</dbReference>
<dbReference type="Pfam" id="PF00144">
    <property type="entry name" value="Beta-lactamase"/>
    <property type="match status" value="1"/>
</dbReference>
<feature type="chain" id="PRO_5026894046" evidence="1">
    <location>
        <begin position="39"/>
        <end position="535"/>
    </location>
</feature>
<feature type="signal peptide" evidence="1">
    <location>
        <begin position="1"/>
        <end position="38"/>
    </location>
</feature>
<proteinExistence type="predicted"/>
<feature type="domain" description="Beta-lactamase-related" evidence="2">
    <location>
        <begin position="46"/>
        <end position="376"/>
    </location>
</feature>
<keyword evidence="1" id="KW-0732">Signal</keyword>
<dbReference type="InterPro" id="IPR021860">
    <property type="entry name" value="Peptidase_S12_Pab87-rel_C"/>
</dbReference>
<accession>A0A6J4GQ47</accession>
<evidence type="ECO:0000256" key="1">
    <source>
        <dbReference type="SAM" id="SignalP"/>
    </source>
</evidence>
<feature type="domain" description="Peptidase S12 Pab87-related C-terminal" evidence="3">
    <location>
        <begin position="437"/>
        <end position="532"/>
    </location>
</feature>
<name>A0A6J4GQ47_9FLAO</name>
<dbReference type="Proteomes" id="UP000479938">
    <property type="component" value="Unassembled WGS sequence"/>
</dbReference>
<dbReference type="EMBL" id="CADCSU010000119">
    <property type="protein sequence ID" value="CAA9200941.1"/>
    <property type="molecule type" value="Genomic_DNA"/>
</dbReference>
<keyword evidence="4" id="KW-0378">Hydrolase</keyword>
<evidence type="ECO:0000313" key="5">
    <source>
        <dbReference type="Proteomes" id="UP000479938"/>
    </source>
</evidence>
<evidence type="ECO:0000259" key="2">
    <source>
        <dbReference type="Pfam" id="PF00144"/>
    </source>
</evidence>
<keyword evidence="4" id="KW-0645">Protease</keyword>
<dbReference type="GO" id="GO:0004177">
    <property type="term" value="F:aminopeptidase activity"/>
    <property type="evidence" value="ECO:0007669"/>
    <property type="project" value="UniProtKB-KW"/>
</dbReference>
<sequence length="535" mass="59871">MFNEYAINPPKTEIYMKKVKIRLASLLFMCFASTASFAQLSSAKIDSLMQNALQKFKVAGASIAVVKDGKVIHSKGYGISSVETKKPVDENTNFQIASNTKAFTTAALSILEDEGKLKWTDKVKDYLPEFKMYNDYVTENFNIQDLLTHRSGLGLGVGDLMFFPDGSDFTAKDVMTSFQYFKPVSAFRTQFDYDNLLYIVAGEVIAKVSGMTYEQFVQQRIITPLQMNRTFVGSLLKDKSNLAIPHSSTSGTIKSIDFYNIAMGSAAGGIYSNVTDMSKWMITRLNKGQYGEDLKSSLFSLKNHDEMWRIHTVMPADPNPRYNSHFNGYGLGWGISDAKGSLKVEHTGGLPGMLSIVTLFPDQNLGIVILTNTQDGGAGLFMAMSNTIADSYLGLDDFGWTDKMAQWMNQDKNTSDDVTIDTWKKVASVKNTKVKNEDFIGVYEDRWFGKAEVFLKGKQLWIKCLRSPKLNGPLAFYDANTFAVKWEYQAMNCDALTTFSVDEKGKAQSIKMKGISPNIDFSFDFQDLDFKRVAK</sequence>
<dbReference type="EC" id="3.4.11.19" evidence="4"/>
<reference evidence="4 5" key="1">
    <citation type="submission" date="2020-02" db="EMBL/GenBank/DDBJ databases">
        <authorList>
            <person name="Criscuolo A."/>
        </authorList>
    </citation>
    <scope>NUCLEOTIDE SEQUENCE [LARGE SCALE GENOMIC DNA]</scope>
    <source>
        <strain evidence="4">CIP105534</strain>
    </source>
</reference>
<gene>
    <name evidence="4" type="primary">dap_3</name>
    <name evidence="4" type="ORF">FLA105534_03316</name>
</gene>